<keyword evidence="6" id="KW-1185">Reference proteome</keyword>
<keyword evidence="3" id="KW-0378">Hydrolase</keyword>
<evidence type="ECO:0000256" key="4">
    <source>
        <dbReference type="ARBA" id="ARBA00023204"/>
    </source>
</evidence>
<dbReference type="Gene3D" id="3.10.300.10">
    <property type="entry name" value="Methylpurine-DNA glycosylase (MPG)"/>
    <property type="match status" value="1"/>
</dbReference>
<gene>
    <name evidence="5" type="ORF">SAMN05444123_10532</name>
</gene>
<accession>A0A1H8SSC9</accession>
<dbReference type="InterPro" id="IPR036995">
    <property type="entry name" value="MPG_sf"/>
</dbReference>
<name>A0A1H8SSC9_9BRAD</name>
<dbReference type="GO" id="GO:0003677">
    <property type="term" value="F:DNA binding"/>
    <property type="evidence" value="ECO:0007669"/>
    <property type="project" value="InterPro"/>
</dbReference>
<organism evidence="5 6">
    <name type="scientific">Rhodopseudomonas pseudopalustris</name>
    <dbReference type="NCBI Taxonomy" id="1513892"/>
    <lineage>
        <taxon>Bacteria</taxon>
        <taxon>Pseudomonadati</taxon>
        <taxon>Pseudomonadota</taxon>
        <taxon>Alphaproteobacteria</taxon>
        <taxon>Hyphomicrobiales</taxon>
        <taxon>Nitrobacteraceae</taxon>
        <taxon>Rhodopseudomonas</taxon>
    </lineage>
</organism>
<reference evidence="6" key="1">
    <citation type="submission" date="2016-10" db="EMBL/GenBank/DDBJ databases">
        <authorList>
            <person name="Varghese N."/>
            <person name="Submissions S."/>
        </authorList>
    </citation>
    <scope>NUCLEOTIDE SEQUENCE [LARGE SCALE GENOMIC DNA]</scope>
    <source>
        <strain evidence="6">DSM 123</strain>
    </source>
</reference>
<evidence type="ECO:0000313" key="6">
    <source>
        <dbReference type="Proteomes" id="UP000199615"/>
    </source>
</evidence>
<sequence length="90" mass="9893">MPPVVRPACQNASTTARLDALKHQCRRQAGSGKLTQALGITIAHNGAPLDKEPFAIHRRTTESDIITGKRIGISKAIELPWRYGLKCSRF</sequence>
<evidence type="ECO:0000256" key="1">
    <source>
        <dbReference type="ARBA" id="ARBA00009232"/>
    </source>
</evidence>
<dbReference type="InterPro" id="IPR003180">
    <property type="entry name" value="MPG"/>
</dbReference>
<protein>
    <submittedName>
        <fullName evidence="5">Methylpurine-DNA glycosylase (MPG)</fullName>
    </submittedName>
</protein>
<keyword evidence="4" id="KW-0234">DNA repair</keyword>
<comment type="similarity">
    <text evidence="1">Belongs to the DNA glycosylase MPG family.</text>
</comment>
<dbReference type="Proteomes" id="UP000199615">
    <property type="component" value="Unassembled WGS sequence"/>
</dbReference>
<dbReference type="Pfam" id="PF02245">
    <property type="entry name" value="Pur_DNA_glyco"/>
    <property type="match status" value="1"/>
</dbReference>
<dbReference type="GO" id="GO:0003905">
    <property type="term" value="F:alkylbase DNA N-glycosylase activity"/>
    <property type="evidence" value="ECO:0007669"/>
    <property type="project" value="InterPro"/>
</dbReference>
<evidence type="ECO:0000313" key="5">
    <source>
        <dbReference type="EMBL" id="SEO81063.1"/>
    </source>
</evidence>
<dbReference type="AlphaFoldDB" id="A0A1H8SSC9"/>
<evidence type="ECO:0000256" key="3">
    <source>
        <dbReference type="ARBA" id="ARBA00022801"/>
    </source>
</evidence>
<dbReference type="GO" id="GO:0006284">
    <property type="term" value="P:base-excision repair"/>
    <property type="evidence" value="ECO:0007669"/>
    <property type="project" value="InterPro"/>
</dbReference>
<dbReference type="EMBL" id="FODT01000005">
    <property type="protein sequence ID" value="SEO81063.1"/>
    <property type="molecule type" value="Genomic_DNA"/>
</dbReference>
<keyword evidence="2" id="KW-0227">DNA damage</keyword>
<dbReference type="SUPFAM" id="SSF50486">
    <property type="entry name" value="FMT C-terminal domain-like"/>
    <property type="match status" value="1"/>
</dbReference>
<evidence type="ECO:0000256" key="2">
    <source>
        <dbReference type="ARBA" id="ARBA00022763"/>
    </source>
</evidence>
<proteinExistence type="inferred from homology"/>
<dbReference type="InterPro" id="IPR011034">
    <property type="entry name" value="Formyl_transferase-like_C_sf"/>
</dbReference>